<keyword evidence="3" id="KW-1185">Reference proteome</keyword>
<dbReference type="RefSeq" id="WP_087939693.1">
    <property type="nucleotide sequence ID" value="NZ_FNAC01000021.1"/>
</dbReference>
<gene>
    <name evidence="2" type="ORF">SAMN04488104_102110</name>
</gene>
<dbReference type="STRING" id="686796.SAMN04488104_102110"/>
<protein>
    <submittedName>
        <fullName evidence="2">Uncharacterized protein</fullName>
    </submittedName>
</protein>
<evidence type="ECO:0000313" key="2">
    <source>
        <dbReference type="EMBL" id="SDD24979.1"/>
    </source>
</evidence>
<feature type="coiled-coil region" evidence="1">
    <location>
        <begin position="6"/>
        <end position="54"/>
    </location>
</feature>
<dbReference type="OrthoDB" id="1467932at2"/>
<keyword evidence="1" id="KW-0175">Coiled coil</keyword>
<evidence type="ECO:0000313" key="3">
    <source>
        <dbReference type="Proteomes" id="UP000199060"/>
    </source>
</evidence>
<dbReference type="AlphaFoldDB" id="A0A1G6T7H5"/>
<organism evidence="2 3">
    <name type="scientific">Algoriphagus faecimaris</name>
    <dbReference type="NCBI Taxonomy" id="686796"/>
    <lineage>
        <taxon>Bacteria</taxon>
        <taxon>Pseudomonadati</taxon>
        <taxon>Bacteroidota</taxon>
        <taxon>Cytophagia</taxon>
        <taxon>Cytophagales</taxon>
        <taxon>Cyclobacteriaceae</taxon>
        <taxon>Algoriphagus</taxon>
    </lineage>
</organism>
<dbReference type="Proteomes" id="UP000199060">
    <property type="component" value="Unassembled WGS sequence"/>
</dbReference>
<proteinExistence type="predicted"/>
<name>A0A1G6T7H5_9BACT</name>
<accession>A0A1G6T7H5</accession>
<evidence type="ECO:0000256" key="1">
    <source>
        <dbReference type="SAM" id="Coils"/>
    </source>
</evidence>
<reference evidence="3" key="1">
    <citation type="submission" date="2016-10" db="EMBL/GenBank/DDBJ databases">
        <authorList>
            <person name="Varghese N."/>
            <person name="Submissions S."/>
        </authorList>
    </citation>
    <scope>NUCLEOTIDE SEQUENCE [LARGE SCALE GENOMIC DNA]</scope>
    <source>
        <strain evidence="3">DSM 23095</strain>
    </source>
</reference>
<sequence>MIHEELQKLEKLARQASMRLLELQEENRQLKENLAEVNAILEKKAQEIDHFKNKIKISNIVDNRPVNPEDSAEMSDLINNYIQEIDQLITYLSE</sequence>
<dbReference type="EMBL" id="FNAC01000021">
    <property type="protein sequence ID" value="SDD24979.1"/>
    <property type="molecule type" value="Genomic_DNA"/>
</dbReference>